<protein>
    <submittedName>
        <fullName evidence="1">Uncharacterized protein</fullName>
    </submittedName>
</protein>
<accession>A0A1Q4HYR7</accession>
<name>A0A1Q4HYR7_9MYCO</name>
<dbReference type="AlphaFoldDB" id="A0A1Q4HYR7"/>
<organism evidence="1 2">
    <name type="scientific">Mycobacterium paraffinicum</name>
    <dbReference type="NCBI Taxonomy" id="53378"/>
    <lineage>
        <taxon>Bacteria</taxon>
        <taxon>Bacillati</taxon>
        <taxon>Actinomycetota</taxon>
        <taxon>Actinomycetes</taxon>
        <taxon>Mycobacteriales</taxon>
        <taxon>Mycobacteriaceae</taxon>
        <taxon>Mycobacterium</taxon>
    </lineage>
</organism>
<evidence type="ECO:0000313" key="2">
    <source>
        <dbReference type="Proteomes" id="UP000186438"/>
    </source>
</evidence>
<comment type="caution">
    <text evidence="1">The sequence shown here is derived from an EMBL/GenBank/DDBJ whole genome shotgun (WGS) entry which is preliminary data.</text>
</comment>
<sequence length="95" mass="9833">MELPATDAIRPLSRASPLAGAGDVVVEVTTEVDVDVDVVGLALLDEPHAATDSAVTPATVRTAHRVDRGVGQLAGIEVSPIMVGPNTNGYYQLEL</sequence>
<reference evidence="1 2" key="1">
    <citation type="submission" date="2016-11" db="EMBL/GenBank/DDBJ databases">
        <title>Genome sequences of unsequenced Mycobacteria.</title>
        <authorList>
            <person name="Greninger A.L."/>
            <person name="Fang F."/>
            <person name="Jerome K.R."/>
        </authorList>
    </citation>
    <scope>NUCLEOTIDE SEQUENCE [LARGE SCALE GENOMIC DNA]</scope>
    <source>
        <strain evidence="1 2">M11</strain>
    </source>
</reference>
<keyword evidence="2" id="KW-1185">Reference proteome</keyword>
<evidence type="ECO:0000313" key="1">
    <source>
        <dbReference type="EMBL" id="OJZ74862.1"/>
    </source>
</evidence>
<dbReference type="Proteomes" id="UP000186438">
    <property type="component" value="Unassembled WGS sequence"/>
</dbReference>
<dbReference type="EMBL" id="MPNT01000004">
    <property type="protein sequence ID" value="OJZ74862.1"/>
    <property type="molecule type" value="Genomic_DNA"/>
</dbReference>
<dbReference type="OrthoDB" id="4748675at2"/>
<gene>
    <name evidence="1" type="ORF">BRW65_06455</name>
</gene>
<proteinExistence type="predicted"/>